<accession>A0ABV4DVU9</accession>
<dbReference type="EMBL" id="JBGFFE010000007">
    <property type="protein sequence ID" value="MEY8763374.1"/>
    <property type="molecule type" value="Genomic_DNA"/>
</dbReference>
<keyword evidence="2" id="KW-1185">Reference proteome</keyword>
<dbReference type="Proteomes" id="UP001565220">
    <property type="component" value="Unassembled WGS sequence"/>
</dbReference>
<reference evidence="1 2" key="1">
    <citation type="submission" date="2024-08" db="EMBL/GenBank/DDBJ databases">
        <title>Clostridium lapicellarii sp. nov., and Clostridium renhuaiense sp. nov., two species isolated from the mud in a fermentation cellar used for producing sauce-flavour Chinese liquors.</title>
        <authorList>
            <person name="Yang F."/>
            <person name="Wang H."/>
            <person name="Chen L.Q."/>
            <person name="Zhou N."/>
            <person name="Lu J.J."/>
            <person name="Pu X.X."/>
            <person name="Wan B."/>
            <person name="Wang L."/>
            <person name="Liu S.J."/>
        </authorList>
    </citation>
    <scope>NUCLEOTIDE SEQUENCE [LARGE SCALE GENOMIC DNA]</scope>
    <source>
        <strain evidence="1 2">MT-113</strain>
    </source>
</reference>
<comment type="caution">
    <text evidence="1">The sequence shown here is derived from an EMBL/GenBank/DDBJ whole genome shotgun (WGS) entry which is preliminary data.</text>
</comment>
<evidence type="ECO:0000313" key="2">
    <source>
        <dbReference type="Proteomes" id="UP001565220"/>
    </source>
</evidence>
<organism evidence="1 2">
    <name type="scientific">Clostridium lapidicellarium</name>
    <dbReference type="NCBI Taxonomy" id="3240931"/>
    <lineage>
        <taxon>Bacteria</taxon>
        <taxon>Bacillati</taxon>
        <taxon>Bacillota</taxon>
        <taxon>Clostridia</taxon>
        <taxon>Eubacteriales</taxon>
        <taxon>Clostridiaceae</taxon>
        <taxon>Clostridium</taxon>
    </lineage>
</organism>
<gene>
    <name evidence="1" type="ORF">AB8S09_06930</name>
</gene>
<dbReference type="RefSeq" id="WP_369868778.1">
    <property type="nucleotide sequence ID" value="NZ_JBGFFE010000007.1"/>
</dbReference>
<sequence>MLTGVLGRENGKRIFLDAEWIDHDHIFVHGRGYKVYRENRGGCLAIHGGDNIQYLLQSKGEEEWDDRPEENLSKEEYLHEIKRLKRQYDDLVKG</sequence>
<evidence type="ECO:0008006" key="3">
    <source>
        <dbReference type="Google" id="ProtNLM"/>
    </source>
</evidence>
<protein>
    <recommendedName>
        <fullName evidence="3">Large polyvalent protein-associated domain-containing protein</fullName>
    </recommendedName>
</protein>
<name>A0ABV4DVU9_9CLOT</name>
<evidence type="ECO:0000313" key="1">
    <source>
        <dbReference type="EMBL" id="MEY8763374.1"/>
    </source>
</evidence>
<proteinExistence type="predicted"/>